<proteinExistence type="inferred from homology"/>
<sequence>MRSDDTFLTSEAAAADVGANVISSIETAVEEAGADGVIVAMSGGIDSTLTTALAIEALGNDRVVGLGLPCNKSDALDVNDARTIAKGMGIEYREVHLRPLVGLFTDTIAPAIGPHETSTDAGPPSNSNANSSPESESGAESAFESEPGTGSNSGVGPIEERQAIGNLVARLRMCCLYYAANRSSHLVLGTANRSERLLGYFTKYGDGAADLYPIGDLYKTEVRALAKHLGLPKRIVGKEPTAGFWASQTDADELGAPYDEIDPFLERLVDRNEDIETAAQNVRLDYETAREIADRYRRTQHKRMPTSTPGVGGR</sequence>
<evidence type="ECO:0000256" key="8">
    <source>
        <dbReference type="SAM" id="MobiDB-lite"/>
    </source>
</evidence>
<comment type="similarity">
    <text evidence="6">Belongs to the NAD synthetase family.</text>
</comment>
<feature type="compositionally biased region" description="Low complexity" evidence="8">
    <location>
        <begin position="121"/>
        <end position="148"/>
    </location>
</feature>
<comment type="pathway">
    <text evidence="1">Cofactor biosynthesis; NAD(+) biosynthesis.</text>
</comment>
<feature type="domain" description="NAD/GMP synthase" evidence="9">
    <location>
        <begin position="161"/>
        <end position="304"/>
    </location>
</feature>
<dbReference type="GO" id="GO:0009435">
    <property type="term" value="P:NAD+ biosynthetic process"/>
    <property type="evidence" value="ECO:0007669"/>
    <property type="project" value="InterPro"/>
</dbReference>
<accession>A0AAP3E1C1</accession>
<dbReference type="NCBIfam" id="TIGR00552">
    <property type="entry name" value="nadE"/>
    <property type="match status" value="1"/>
</dbReference>
<dbReference type="EMBL" id="JAOPKA010000003">
    <property type="protein sequence ID" value="MCU4740929.1"/>
    <property type="molecule type" value="Genomic_DNA"/>
</dbReference>
<evidence type="ECO:0000256" key="1">
    <source>
        <dbReference type="ARBA" id="ARBA00004790"/>
    </source>
</evidence>
<evidence type="ECO:0000256" key="7">
    <source>
        <dbReference type="RuleBase" id="RU003812"/>
    </source>
</evidence>
<dbReference type="GO" id="GO:0005524">
    <property type="term" value="F:ATP binding"/>
    <property type="evidence" value="ECO:0007669"/>
    <property type="project" value="UniProtKB-KW"/>
</dbReference>
<keyword evidence="2 6" id="KW-0436">Ligase</keyword>
<dbReference type="Proteomes" id="UP001321018">
    <property type="component" value="Unassembled WGS sequence"/>
</dbReference>
<dbReference type="EC" id="6.3.1.5" evidence="7"/>
<feature type="domain" description="NAD/GMP synthase" evidence="9">
    <location>
        <begin position="21"/>
        <end position="111"/>
    </location>
</feature>
<organism evidence="10 11">
    <name type="scientific">Natronoglomus mannanivorans</name>
    <dbReference type="NCBI Taxonomy" id="2979990"/>
    <lineage>
        <taxon>Archaea</taxon>
        <taxon>Methanobacteriati</taxon>
        <taxon>Methanobacteriota</taxon>
        <taxon>Stenosarchaea group</taxon>
        <taxon>Halobacteria</taxon>
        <taxon>Halobacteriales</taxon>
        <taxon>Natrialbaceae</taxon>
        <taxon>Natronoglomus</taxon>
    </lineage>
</organism>
<dbReference type="GO" id="GO:0008795">
    <property type="term" value="F:NAD+ synthase activity"/>
    <property type="evidence" value="ECO:0007669"/>
    <property type="project" value="UniProtKB-EC"/>
</dbReference>
<comment type="catalytic activity">
    <reaction evidence="7">
        <text>deamido-NAD(+) + NH4(+) + ATP = AMP + diphosphate + NAD(+) + H(+)</text>
        <dbReference type="Rhea" id="RHEA:21188"/>
        <dbReference type="ChEBI" id="CHEBI:15378"/>
        <dbReference type="ChEBI" id="CHEBI:28938"/>
        <dbReference type="ChEBI" id="CHEBI:30616"/>
        <dbReference type="ChEBI" id="CHEBI:33019"/>
        <dbReference type="ChEBI" id="CHEBI:57540"/>
        <dbReference type="ChEBI" id="CHEBI:58437"/>
        <dbReference type="ChEBI" id="CHEBI:456215"/>
        <dbReference type="EC" id="6.3.1.5"/>
    </reaction>
</comment>
<dbReference type="RefSeq" id="WP_338002771.1">
    <property type="nucleotide sequence ID" value="NZ_JAOPKA010000003.1"/>
</dbReference>
<dbReference type="InterPro" id="IPR003694">
    <property type="entry name" value="NAD_synthase"/>
</dbReference>
<protein>
    <recommendedName>
        <fullName evidence="7">NH(3)-dependent NAD(+) synthetase</fullName>
        <ecNumber evidence="7">6.3.1.5</ecNumber>
    </recommendedName>
</protein>
<evidence type="ECO:0000256" key="6">
    <source>
        <dbReference type="RuleBase" id="RU003811"/>
    </source>
</evidence>
<comment type="caution">
    <text evidence="10">The sequence shown here is derived from an EMBL/GenBank/DDBJ whole genome shotgun (WGS) entry which is preliminary data.</text>
</comment>
<feature type="compositionally biased region" description="Polar residues" evidence="8">
    <location>
        <begin position="305"/>
        <end position="314"/>
    </location>
</feature>
<dbReference type="GO" id="GO:0005737">
    <property type="term" value="C:cytoplasm"/>
    <property type="evidence" value="ECO:0007669"/>
    <property type="project" value="InterPro"/>
</dbReference>
<dbReference type="PANTHER" id="PTHR23090:SF9">
    <property type="entry name" value="GLUTAMINE-DEPENDENT NAD(+) SYNTHETASE"/>
    <property type="match status" value="1"/>
</dbReference>
<evidence type="ECO:0000259" key="9">
    <source>
        <dbReference type="Pfam" id="PF02540"/>
    </source>
</evidence>
<dbReference type="InterPro" id="IPR014729">
    <property type="entry name" value="Rossmann-like_a/b/a_fold"/>
</dbReference>
<dbReference type="AlphaFoldDB" id="A0AAP3E1C1"/>
<evidence type="ECO:0000313" key="10">
    <source>
        <dbReference type="EMBL" id="MCU4740929.1"/>
    </source>
</evidence>
<name>A0AAP3E1C1_9EURY</name>
<evidence type="ECO:0000256" key="2">
    <source>
        <dbReference type="ARBA" id="ARBA00022598"/>
    </source>
</evidence>
<gene>
    <name evidence="10" type="primary">nadE</name>
    <name evidence="10" type="ORF">OB960_05885</name>
</gene>
<dbReference type="GO" id="GO:0003952">
    <property type="term" value="F:NAD+ synthase (glutamine-hydrolyzing) activity"/>
    <property type="evidence" value="ECO:0007669"/>
    <property type="project" value="InterPro"/>
</dbReference>
<keyword evidence="5 6" id="KW-0520">NAD</keyword>
<keyword evidence="4 6" id="KW-0067">ATP-binding</keyword>
<dbReference type="Gene3D" id="3.40.50.620">
    <property type="entry name" value="HUPs"/>
    <property type="match status" value="1"/>
</dbReference>
<dbReference type="SUPFAM" id="SSF52402">
    <property type="entry name" value="Adenine nucleotide alpha hydrolases-like"/>
    <property type="match status" value="1"/>
</dbReference>
<dbReference type="CDD" id="cd00553">
    <property type="entry name" value="NAD_synthase"/>
    <property type="match status" value="1"/>
</dbReference>
<dbReference type="PANTHER" id="PTHR23090">
    <property type="entry name" value="NH 3 /GLUTAMINE-DEPENDENT NAD + SYNTHETASE"/>
    <property type="match status" value="1"/>
</dbReference>
<evidence type="ECO:0000256" key="4">
    <source>
        <dbReference type="ARBA" id="ARBA00022840"/>
    </source>
</evidence>
<dbReference type="Pfam" id="PF02540">
    <property type="entry name" value="NAD_synthase"/>
    <property type="match status" value="2"/>
</dbReference>
<feature type="region of interest" description="Disordered" evidence="8">
    <location>
        <begin position="295"/>
        <end position="314"/>
    </location>
</feature>
<evidence type="ECO:0000256" key="3">
    <source>
        <dbReference type="ARBA" id="ARBA00022741"/>
    </source>
</evidence>
<dbReference type="InterPro" id="IPR022310">
    <property type="entry name" value="NAD/GMP_synthase"/>
</dbReference>
<reference evidence="10" key="1">
    <citation type="submission" date="2022-09" db="EMBL/GenBank/DDBJ databases">
        <title>Enrichment on poylsaccharides allowed isolation of novel metabolic and taxonomic groups of Haloarchaea.</title>
        <authorList>
            <person name="Sorokin D.Y."/>
            <person name="Elcheninov A.G."/>
            <person name="Khizhniak T.V."/>
            <person name="Kolganova T.V."/>
            <person name="Kublanov I.V."/>
        </authorList>
    </citation>
    <scope>NUCLEOTIDE SEQUENCE</scope>
    <source>
        <strain evidence="10">AArc-xg1-1</strain>
    </source>
</reference>
<dbReference type="GO" id="GO:0004359">
    <property type="term" value="F:glutaminase activity"/>
    <property type="evidence" value="ECO:0007669"/>
    <property type="project" value="InterPro"/>
</dbReference>
<keyword evidence="3 6" id="KW-0547">Nucleotide-binding</keyword>
<evidence type="ECO:0000256" key="5">
    <source>
        <dbReference type="ARBA" id="ARBA00023027"/>
    </source>
</evidence>
<evidence type="ECO:0000313" key="11">
    <source>
        <dbReference type="Proteomes" id="UP001321018"/>
    </source>
</evidence>
<feature type="region of interest" description="Disordered" evidence="8">
    <location>
        <begin position="112"/>
        <end position="157"/>
    </location>
</feature>